<evidence type="ECO:0000313" key="18">
    <source>
        <dbReference type="Proteomes" id="UP000016057"/>
    </source>
</evidence>
<evidence type="ECO:0000256" key="1">
    <source>
        <dbReference type="ARBA" id="ARBA00000971"/>
    </source>
</evidence>
<dbReference type="SUPFAM" id="SSF54534">
    <property type="entry name" value="FKBP-like"/>
    <property type="match status" value="1"/>
</dbReference>
<sequence length="425" mass="48032">MTAKWEKQGTNEGTLTFTIAKEDVEKALDRAFNRVKKNINVPGFRKGHITRQMFNRMYGEAALYDDALNQLLQMAYPQAVVEAGIEPVAAPKIDVESMEKGQDWVMKATVVVRPEVKLGEYKNLTVEKQNREVTDEDVEKQLENLQIQQAEMIISDEPACEGDTVVIDFEGFKDGEAFEGGKGENYPLTLGSGQFIPGFEDQLVGAKAGDEVEVNVTFPEDYHAEELAGQPVVFKVKVHEVKKRQLPELDDEFAKDVDADVETLAELKDKIRKDLEKTRAEEADNNVRNLALEKAVQNAEMEIPQEMIDEEIQRSMDQFMQQMKNNGLSAEMYYQLTGTTEADLRAQFATEAEQRVAANLVLEAVVEKEAIEVTEAEIAEEIKELAQQYNMEEEQVRNVLSDDMLKHDIKIKRAVDMITETAKEA</sequence>
<name>K8ZPW5_9ENTE</name>
<dbReference type="AlphaFoldDB" id="K8ZPW5"/>
<dbReference type="GO" id="GO:0043022">
    <property type="term" value="F:ribosome binding"/>
    <property type="evidence" value="ECO:0007669"/>
    <property type="project" value="TreeGrafter"/>
</dbReference>
<gene>
    <name evidence="12" type="primary">tig</name>
    <name evidence="17" type="ORF">C683_0377</name>
</gene>
<dbReference type="PANTHER" id="PTHR30560">
    <property type="entry name" value="TRIGGER FACTOR CHAPERONE AND PEPTIDYL-PROLYL CIS/TRANS ISOMERASE"/>
    <property type="match status" value="1"/>
</dbReference>
<keyword evidence="18" id="KW-1185">Reference proteome</keyword>
<dbReference type="InterPro" id="IPR036611">
    <property type="entry name" value="Trigger_fac_ribosome-bd_sf"/>
</dbReference>
<evidence type="ECO:0000256" key="8">
    <source>
        <dbReference type="ARBA" id="ARBA00023235"/>
    </source>
</evidence>
<dbReference type="SUPFAM" id="SSF102735">
    <property type="entry name" value="Trigger factor ribosome-binding domain"/>
    <property type="match status" value="1"/>
</dbReference>
<dbReference type="InterPro" id="IPR008881">
    <property type="entry name" value="Trigger_fac_ribosome-bd_bac"/>
</dbReference>
<evidence type="ECO:0000313" key="17">
    <source>
        <dbReference type="EMBL" id="EKU27596.1"/>
    </source>
</evidence>
<evidence type="ECO:0000256" key="6">
    <source>
        <dbReference type="ARBA" id="ARBA00023110"/>
    </source>
</evidence>
<dbReference type="Pfam" id="PF05698">
    <property type="entry name" value="Trigger_C"/>
    <property type="match status" value="1"/>
</dbReference>
<dbReference type="InterPro" id="IPR027304">
    <property type="entry name" value="Trigger_fact/SurA_dom_sf"/>
</dbReference>
<evidence type="ECO:0000256" key="14">
    <source>
        <dbReference type="RuleBase" id="RU003914"/>
    </source>
</evidence>
<evidence type="ECO:0000256" key="2">
    <source>
        <dbReference type="ARBA" id="ARBA00005464"/>
    </source>
</evidence>
<evidence type="ECO:0000256" key="13">
    <source>
        <dbReference type="PROSITE-ProRule" id="PRU00277"/>
    </source>
</evidence>
<evidence type="ECO:0000256" key="10">
    <source>
        <dbReference type="ARBA" id="ARBA00024849"/>
    </source>
</evidence>
<organism evidence="17 18">
    <name type="scientific">Catellicoccus marimammalium M35/04/3</name>
    <dbReference type="NCBI Taxonomy" id="1234409"/>
    <lineage>
        <taxon>Bacteria</taxon>
        <taxon>Bacillati</taxon>
        <taxon>Bacillota</taxon>
        <taxon>Bacilli</taxon>
        <taxon>Lactobacillales</taxon>
        <taxon>Enterococcaceae</taxon>
        <taxon>Catellicoccus</taxon>
    </lineage>
</organism>
<dbReference type="InterPro" id="IPR046357">
    <property type="entry name" value="PPIase_dom_sf"/>
</dbReference>
<proteinExistence type="inferred from homology"/>
<keyword evidence="12" id="KW-0963">Cytoplasm</keyword>
<dbReference type="EMBL" id="AMYT01000011">
    <property type="protein sequence ID" value="EKU27596.1"/>
    <property type="molecule type" value="Genomic_DNA"/>
</dbReference>
<evidence type="ECO:0000259" key="16">
    <source>
        <dbReference type="PROSITE" id="PS50059"/>
    </source>
</evidence>
<dbReference type="GO" id="GO:0044183">
    <property type="term" value="F:protein folding chaperone"/>
    <property type="evidence" value="ECO:0007669"/>
    <property type="project" value="TreeGrafter"/>
</dbReference>
<dbReference type="SUPFAM" id="SSF109998">
    <property type="entry name" value="Triger factor/SurA peptide-binding domain-like"/>
    <property type="match status" value="1"/>
</dbReference>
<accession>K8ZPW5</accession>
<evidence type="ECO:0000256" key="7">
    <source>
        <dbReference type="ARBA" id="ARBA00023186"/>
    </source>
</evidence>
<keyword evidence="7 12" id="KW-0143">Chaperone</keyword>
<dbReference type="InterPro" id="IPR001179">
    <property type="entry name" value="PPIase_FKBP_dom"/>
</dbReference>
<feature type="coiled-coil region" evidence="15">
    <location>
        <begin position="261"/>
        <end position="300"/>
    </location>
</feature>
<dbReference type="PANTHER" id="PTHR30560:SF3">
    <property type="entry name" value="TRIGGER FACTOR-LIKE PROTEIN TIG, CHLOROPLASTIC"/>
    <property type="match status" value="1"/>
</dbReference>
<dbReference type="PATRIC" id="fig|1234409.3.peg.344"/>
<dbReference type="Gene3D" id="1.10.3120.10">
    <property type="entry name" value="Trigger factor, C-terminal domain"/>
    <property type="match status" value="1"/>
</dbReference>
<dbReference type="GO" id="GO:0005737">
    <property type="term" value="C:cytoplasm"/>
    <property type="evidence" value="ECO:0007669"/>
    <property type="project" value="UniProtKB-SubCell"/>
</dbReference>
<evidence type="ECO:0000256" key="3">
    <source>
        <dbReference type="ARBA" id="ARBA00013194"/>
    </source>
</evidence>
<dbReference type="FunFam" id="3.10.50.40:FF:000001">
    <property type="entry name" value="Trigger factor"/>
    <property type="match status" value="1"/>
</dbReference>
<dbReference type="GO" id="GO:0051083">
    <property type="term" value="P:'de novo' cotranslational protein folding"/>
    <property type="evidence" value="ECO:0007669"/>
    <property type="project" value="TreeGrafter"/>
</dbReference>
<keyword evidence="9 12" id="KW-0131">Cell cycle</keyword>
<dbReference type="STRING" id="1234409.C683_0377"/>
<dbReference type="GO" id="GO:0003755">
    <property type="term" value="F:peptidyl-prolyl cis-trans isomerase activity"/>
    <property type="evidence" value="ECO:0007669"/>
    <property type="project" value="UniProtKB-UniRule"/>
</dbReference>
<dbReference type="InterPro" id="IPR008880">
    <property type="entry name" value="Trigger_fac_C"/>
</dbReference>
<reference evidence="17 18" key="1">
    <citation type="journal article" date="2013" name="Genome Announc.">
        <title>Draft Genome Sequence of Catellicoccus marimammalium, a Novel Species Commonly Found in Gull Feces.</title>
        <authorList>
            <person name="Weigand M.R."/>
            <person name="Ryu H."/>
            <person name="Bozcek L."/>
            <person name="Konstantinidis K.T."/>
            <person name="Santo Domingo J.W."/>
        </authorList>
    </citation>
    <scope>NUCLEOTIDE SEQUENCE [LARGE SCALE GENOMIC DNA]</scope>
    <source>
        <strain evidence="17 18">M35/04/3</strain>
    </source>
</reference>
<dbReference type="Pfam" id="PF05697">
    <property type="entry name" value="Trigger_N"/>
    <property type="match status" value="1"/>
</dbReference>
<evidence type="ECO:0000256" key="5">
    <source>
        <dbReference type="ARBA" id="ARBA00022618"/>
    </source>
</evidence>
<dbReference type="InterPro" id="IPR005215">
    <property type="entry name" value="Trig_fac"/>
</dbReference>
<comment type="caution">
    <text evidence="17">The sequence shown here is derived from an EMBL/GenBank/DDBJ whole genome shotgun (WGS) entry which is preliminary data.</text>
</comment>
<evidence type="ECO:0000256" key="12">
    <source>
        <dbReference type="HAMAP-Rule" id="MF_00303"/>
    </source>
</evidence>
<comment type="domain">
    <text evidence="12">Consists of 3 domains; the N-terminus binds the ribosome, the middle domain has PPIase activity, while the C-terminus has intrinsic chaperone activity on its own.</text>
</comment>
<dbReference type="PIRSF" id="PIRSF003095">
    <property type="entry name" value="Trigger_factor"/>
    <property type="match status" value="1"/>
</dbReference>
<dbReference type="eggNOG" id="COG0544">
    <property type="taxonomic scope" value="Bacteria"/>
</dbReference>
<dbReference type="GO" id="GO:0015031">
    <property type="term" value="P:protein transport"/>
    <property type="evidence" value="ECO:0007669"/>
    <property type="project" value="UniProtKB-UniRule"/>
</dbReference>
<dbReference type="OrthoDB" id="9767721at2"/>
<evidence type="ECO:0000256" key="4">
    <source>
        <dbReference type="ARBA" id="ARBA00016902"/>
    </source>
</evidence>
<dbReference type="HAMAP" id="MF_00303">
    <property type="entry name" value="Trigger_factor_Tig"/>
    <property type="match status" value="1"/>
</dbReference>
<comment type="function">
    <text evidence="10 12">Involved in protein export. Acts as a chaperone by maintaining the newly synthesized protein in an open conformation. Functions as a peptidyl-prolyl cis-trans isomerase.</text>
</comment>
<evidence type="ECO:0000256" key="15">
    <source>
        <dbReference type="SAM" id="Coils"/>
    </source>
</evidence>
<evidence type="ECO:0000256" key="11">
    <source>
        <dbReference type="ARBA" id="ARBA00029986"/>
    </source>
</evidence>
<keyword evidence="8 12" id="KW-0413">Isomerase</keyword>
<dbReference type="Pfam" id="PF00254">
    <property type="entry name" value="FKBP_C"/>
    <property type="match status" value="1"/>
</dbReference>
<keyword evidence="6 12" id="KW-0697">Rotamase</keyword>
<dbReference type="RefSeq" id="WP_009488812.1">
    <property type="nucleotide sequence ID" value="NZ_AMYT01000011.1"/>
</dbReference>
<keyword evidence="5 12" id="KW-0132">Cell division</keyword>
<comment type="catalytic activity">
    <reaction evidence="1 12 13">
        <text>[protein]-peptidylproline (omega=180) = [protein]-peptidylproline (omega=0)</text>
        <dbReference type="Rhea" id="RHEA:16237"/>
        <dbReference type="Rhea" id="RHEA-COMP:10747"/>
        <dbReference type="Rhea" id="RHEA-COMP:10748"/>
        <dbReference type="ChEBI" id="CHEBI:83833"/>
        <dbReference type="ChEBI" id="CHEBI:83834"/>
        <dbReference type="EC" id="5.2.1.8"/>
    </reaction>
</comment>
<dbReference type="GO" id="GO:0051301">
    <property type="term" value="P:cell division"/>
    <property type="evidence" value="ECO:0007669"/>
    <property type="project" value="UniProtKB-KW"/>
</dbReference>
<dbReference type="PROSITE" id="PS50059">
    <property type="entry name" value="FKBP_PPIASE"/>
    <property type="match status" value="1"/>
</dbReference>
<evidence type="ECO:0000256" key="9">
    <source>
        <dbReference type="ARBA" id="ARBA00023306"/>
    </source>
</evidence>
<dbReference type="Gene3D" id="3.10.50.40">
    <property type="match status" value="1"/>
</dbReference>
<dbReference type="GO" id="GO:0043335">
    <property type="term" value="P:protein unfolding"/>
    <property type="evidence" value="ECO:0007669"/>
    <property type="project" value="TreeGrafter"/>
</dbReference>
<dbReference type="EC" id="5.2.1.8" evidence="3 12"/>
<dbReference type="InterPro" id="IPR037041">
    <property type="entry name" value="Trigger_fac_C_sf"/>
</dbReference>
<comment type="subcellular location">
    <subcellularLocation>
        <location evidence="12">Cytoplasm</location>
    </subcellularLocation>
    <text evidence="12">About half TF is bound to the ribosome near the polypeptide exit tunnel while the other half is free in the cytoplasm.</text>
</comment>
<keyword evidence="15" id="KW-0175">Coiled coil</keyword>
<feature type="coiled-coil region" evidence="15">
    <location>
        <begin position="368"/>
        <end position="402"/>
    </location>
</feature>
<comment type="similarity">
    <text evidence="2 12 14">Belongs to the FKBP-type PPIase family. Tig subfamily.</text>
</comment>
<protein>
    <recommendedName>
        <fullName evidence="4 12">Trigger factor</fullName>
        <shortName evidence="12">TF</shortName>
        <ecNumber evidence="3 12">5.2.1.8</ecNumber>
    </recommendedName>
    <alternativeName>
        <fullName evidence="11 12">PPIase</fullName>
    </alternativeName>
</protein>
<dbReference type="Proteomes" id="UP000016057">
    <property type="component" value="Unassembled WGS sequence"/>
</dbReference>
<dbReference type="NCBIfam" id="TIGR00115">
    <property type="entry name" value="tig"/>
    <property type="match status" value="1"/>
</dbReference>
<dbReference type="Gene3D" id="3.30.70.1050">
    <property type="entry name" value="Trigger factor ribosome-binding domain"/>
    <property type="match status" value="1"/>
</dbReference>
<feature type="domain" description="PPIase FKBP-type" evidence="16">
    <location>
        <begin position="162"/>
        <end position="242"/>
    </location>
</feature>